<dbReference type="PANTHER" id="PTHR33337:SF40">
    <property type="entry name" value="CENP-V_GFA DOMAIN-CONTAINING PROTEIN-RELATED"/>
    <property type="match status" value="1"/>
</dbReference>
<dbReference type="EMBL" id="CP010784">
    <property type="protein sequence ID" value="ATF04973.1"/>
    <property type="molecule type" value="Genomic_DNA"/>
</dbReference>
<evidence type="ECO:0000313" key="6">
    <source>
        <dbReference type="EMBL" id="ATF04973.1"/>
    </source>
</evidence>
<dbReference type="Gene3D" id="3.90.1590.10">
    <property type="entry name" value="glutathione-dependent formaldehyde- activating enzyme (gfa)"/>
    <property type="match status" value="1"/>
</dbReference>
<dbReference type="PROSITE" id="PS51891">
    <property type="entry name" value="CENP_V_GFA"/>
    <property type="match status" value="1"/>
</dbReference>
<dbReference type="Proteomes" id="UP000217545">
    <property type="component" value="Chromosome"/>
</dbReference>
<dbReference type="Pfam" id="PF04828">
    <property type="entry name" value="GFA"/>
    <property type="match status" value="1"/>
</dbReference>
<evidence type="ECO:0000259" key="5">
    <source>
        <dbReference type="PROSITE" id="PS51891"/>
    </source>
</evidence>
<accession>A0AAC9Z767</accession>
<keyword evidence="3" id="KW-0862">Zinc</keyword>
<evidence type="ECO:0000256" key="2">
    <source>
        <dbReference type="ARBA" id="ARBA00022723"/>
    </source>
</evidence>
<comment type="similarity">
    <text evidence="1">Belongs to the Gfa family.</text>
</comment>
<keyword evidence="4" id="KW-0456">Lyase</keyword>
<dbReference type="GO" id="GO:0016846">
    <property type="term" value="F:carbon-sulfur lyase activity"/>
    <property type="evidence" value="ECO:0007669"/>
    <property type="project" value="InterPro"/>
</dbReference>
<dbReference type="GO" id="GO:0046872">
    <property type="term" value="F:metal ion binding"/>
    <property type="evidence" value="ECO:0007669"/>
    <property type="project" value="UniProtKB-KW"/>
</dbReference>
<proteinExistence type="inferred from homology"/>
<evidence type="ECO:0000256" key="4">
    <source>
        <dbReference type="ARBA" id="ARBA00023239"/>
    </source>
</evidence>
<dbReference type="InterPro" id="IPR011057">
    <property type="entry name" value="Mss4-like_sf"/>
</dbReference>
<dbReference type="GeneID" id="31845329"/>
<dbReference type="RefSeq" id="WP_024096365.1">
    <property type="nucleotide sequence ID" value="NZ_CP010588.1"/>
</dbReference>
<evidence type="ECO:0000256" key="1">
    <source>
        <dbReference type="ARBA" id="ARBA00005495"/>
    </source>
</evidence>
<keyword evidence="2" id="KW-0479">Metal-binding</keyword>
<dbReference type="SUPFAM" id="SSF51316">
    <property type="entry name" value="Mss4-like"/>
    <property type="match status" value="1"/>
</dbReference>
<feature type="domain" description="CENP-V/GFA" evidence="5">
    <location>
        <begin position="4"/>
        <end position="99"/>
    </location>
</feature>
<evidence type="ECO:0000313" key="7">
    <source>
        <dbReference type="Proteomes" id="UP000217545"/>
    </source>
</evidence>
<gene>
    <name evidence="6" type="ORF">PhaeoP63_00881</name>
</gene>
<reference evidence="6 7" key="1">
    <citation type="journal article" date="2017" name="Front. Microbiol.">
        <title>Phaeobacter piscinae sp. nov., a species of the Roseobacter group and potential aquaculture probiont.</title>
        <authorList>
            <person name="Sonnenschein E.C."/>
            <person name="Phippen C.B.W."/>
            <person name="Nielsen K.F."/>
            <person name="Mateiu R.V."/>
            <person name="Melchiorsen J."/>
            <person name="Gram L."/>
            <person name="Overmann J."/>
            <person name="Freese H.M."/>
        </authorList>
    </citation>
    <scope>NUCLEOTIDE SEQUENCE [LARGE SCALE GENOMIC DNA]</scope>
    <source>
        <strain evidence="6 7">P63</strain>
    </source>
</reference>
<protein>
    <recommendedName>
        <fullName evidence="5">CENP-V/GFA domain-containing protein</fullName>
    </recommendedName>
</protein>
<evidence type="ECO:0000256" key="3">
    <source>
        <dbReference type="ARBA" id="ARBA00022833"/>
    </source>
</evidence>
<name>A0AAC9Z767_9RHOB</name>
<sequence length="125" mass="13931">MKHYQGGCLCGAVRVTTSGPPLRVGICHCRNCRRHHGALFYAAAIFPTQAVHVDGRPRHYKGRYFCGTCGSSVFAKTGGEIEVHLGSLDDTGGLTPDYELWCDRREHWLPEFAGTIRHNKDRDSD</sequence>
<dbReference type="InterPro" id="IPR006913">
    <property type="entry name" value="CENP-V/GFA"/>
</dbReference>
<dbReference type="AlphaFoldDB" id="A0AAC9Z767"/>
<organism evidence="6 7">
    <name type="scientific">Phaeobacter gallaeciensis</name>
    <dbReference type="NCBI Taxonomy" id="60890"/>
    <lineage>
        <taxon>Bacteria</taxon>
        <taxon>Pseudomonadati</taxon>
        <taxon>Pseudomonadota</taxon>
        <taxon>Alphaproteobacteria</taxon>
        <taxon>Rhodobacterales</taxon>
        <taxon>Roseobacteraceae</taxon>
        <taxon>Phaeobacter</taxon>
    </lineage>
</organism>
<dbReference type="PANTHER" id="PTHR33337">
    <property type="entry name" value="GFA DOMAIN-CONTAINING PROTEIN"/>
    <property type="match status" value="1"/>
</dbReference>